<dbReference type="STRING" id="1120975.SAMN02746064_02062"/>
<dbReference type="PANTHER" id="PTHR46558">
    <property type="entry name" value="TRACRIPTIONAL REGULATORY PROTEIN-RELATED-RELATED"/>
    <property type="match status" value="1"/>
</dbReference>
<dbReference type="InterPro" id="IPR001387">
    <property type="entry name" value="Cro/C1-type_HTH"/>
</dbReference>
<dbReference type="Gene3D" id="1.10.260.40">
    <property type="entry name" value="lambda repressor-like DNA-binding domains"/>
    <property type="match status" value="1"/>
</dbReference>
<dbReference type="AlphaFoldDB" id="A0A1M4ZJV5"/>
<dbReference type="Proteomes" id="UP000184251">
    <property type="component" value="Unassembled WGS sequence"/>
</dbReference>
<evidence type="ECO:0000256" key="1">
    <source>
        <dbReference type="ARBA" id="ARBA00023125"/>
    </source>
</evidence>
<dbReference type="PROSITE" id="PS50943">
    <property type="entry name" value="HTH_CROC1"/>
    <property type="match status" value="1"/>
</dbReference>
<evidence type="ECO:0000313" key="4">
    <source>
        <dbReference type="Proteomes" id="UP000184251"/>
    </source>
</evidence>
<dbReference type="SUPFAM" id="SSF47413">
    <property type="entry name" value="lambda repressor-like DNA-binding domains"/>
    <property type="match status" value="1"/>
</dbReference>
<accession>A0A1M4ZJV5</accession>
<evidence type="ECO:0000259" key="2">
    <source>
        <dbReference type="PROSITE" id="PS50943"/>
    </source>
</evidence>
<dbReference type="EMBL" id="FQTU01000017">
    <property type="protein sequence ID" value="SHF17836.1"/>
    <property type="molecule type" value="Genomic_DNA"/>
</dbReference>
<evidence type="ECO:0000313" key="3">
    <source>
        <dbReference type="EMBL" id="SHF17836.1"/>
    </source>
</evidence>
<keyword evidence="4" id="KW-1185">Reference proteome</keyword>
<dbReference type="SMART" id="SM00530">
    <property type="entry name" value="HTH_XRE"/>
    <property type="match status" value="1"/>
</dbReference>
<dbReference type="PANTHER" id="PTHR46558:SF4">
    <property type="entry name" value="DNA-BIDING PHAGE PROTEIN"/>
    <property type="match status" value="1"/>
</dbReference>
<dbReference type="GO" id="GO:0003677">
    <property type="term" value="F:DNA binding"/>
    <property type="evidence" value="ECO:0007669"/>
    <property type="project" value="UniProtKB-KW"/>
</dbReference>
<keyword evidence="1" id="KW-0238">DNA-binding</keyword>
<proteinExistence type="predicted"/>
<sequence length="66" mass="7562">MGKYTIKAKRVERGIKQMDLSQSIGISQQYLSKIEKNAANPSRDLMIKIAKELDADIKDLFFNETE</sequence>
<name>A0A1M4ZJV5_9FIRM</name>
<dbReference type="CDD" id="cd00093">
    <property type="entry name" value="HTH_XRE"/>
    <property type="match status" value="1"/>
</dbReference>
<reference evidence="3 4" key="1">
    <citation type="submission" date="2016-11" db="EMBL/GenBank/DDBJ databases">
        <authorList>
            <person name="Jaros S."/>
            <person name="Januszkiewicz K."/>
            <person name="Wedrychowicz H."/>
        </authorList>
    </citation>
    <scope>NUCLEOTIDE SEQUENCE [LARGE SCALE GENOMIC DNA]</scope>
    <source>
        <strain evidence="3 4">DSM 14828</strain>
    </source>
</reference>
<organism evidence="3 4">
    <name type="scientific">Alkalibacter saccharofermentans DSM 14828</name>
    <dbReference type="NCBI Taxonomy" id="1120975"/>
    <lineage>
        <taxon>Bacteria</taxon>
        <taxon>Bacillati</taxon>
        <taxon>Bacillota</taxon>
        <taxon>Clostridia</taxon>
        <taxon>Eubacteriales</taxon>
        <taxon>Eubacteriaceae</taxon>
        <taxon>Alkalibacter</taxon>
    </lineage>
</organism>
<feature type="domain" description="HTH cro/C1-type" evidence="2">
    <location>
        <begin position="6"/>
        <end position="60"/>
    </location>
</feature>
<protein>
    <submittedName>
        <fullName evidence="3">Putative transcriptional regulator</fullName>
    </submittedName>
</protein>
<dbReference type="Pfam" id="PF01381">
    <property type="entry name" value="HTH_3"/>
    <property type="match status" value="1"/>
</dbReference>
<dbReference type="OrthoDB" id="1859224at2"/>
<gene>
    <name evidence="3" type="ORF">SAMN02746064_02062</name>
</gene>
<dbReference type="InterPro" id="IPR010982">
    <property type="entry name" value="Lambda_DNA-bd_dom_sf"/>
</dbReference>
<dbReference type="RefSeq" id="WP_073271728.1">
    <property type="nucleotide sequence ID" value="NZ_FQTU01000017.1"/>
</dbReference>